<sequence length="209" mass="23605">MQIDLRGFMPQLFGNSRVNWLRVSFVTSLLSLTGCSSISWSSLYPMNWFASSVKISATGVGQINKMTPMKEQIIVAALDDRYYFRSGMQIEQGQLMSLFQGIKNDQEKIVIYGIEKGEVKRIEIMDEDIKTVWDTQIGIPFSQIYQNAVQGSCYPDPNQTNMLTINCVSPQSSHVIYRFTGKWSGPKNLVPSNDVLANWKVSGIIWSAQ</sequence>
<protein>
    <submittedName>
        <fullName evidence="1">Lipoprotein</fullName>
    </submittedName>
</protein>
<name>D2TXD2_9GAMM</name>
<dbReference type="AlphaFoldDB" id="D2TXD2"/>
<dbReference type="PROSITE" id="PS51257">
    <property type="entry name" value="PROKAR_LIPOPROTEIN"/>
    <property type="match status" value="1"/>
</dbReference>
<keyword evidence="1" id="KW-0449">Lipoprotein</keyword>
<reference evidence="1" key="1">
    <citation type="journal article" date="2010" name="Insect Mol. Biol.">
        <title>The draft genome sequence of Arsenophonus nasoniae, son-killer bacterium of Nasonia vitripennis, reveals genes associated with virulence and symbiosis.</title>
        <authorList>
            <person name="Wilkes T."/>
            <person name="Darby A.C."/>
            <person name="Choi J."/>
            <person name="Colborne J.K."/>
            <person name="Werren J.H."/>
            <person name="Hurst G.D.D."/>
        </authorList>
    </citation>
    <scope>NUCLEOTIDE SEQUENCE</scope>
</reference>
<proteinExistence type="predicted"/>
<evidence type="ECO:0000313" key="1">
    <source>
        <dbReference type="EMBL" id="CBA72048.1"/>
    </source>
</evidence>
<dbReference type="EMBL" id="FN545167">
    <property type="protein sequence ID" value="CBA72048.1"/>
    <property type="molecule type" value="Genomic_DNA"/>
</dbReference>
<dbReference type="InterPro" id="IPR038714">
    <property type="entry name" value="YfeY-like_sf"/>
</dbReference>
<accession>D2TXD2</accession>
<dbReference type="NCBIfam" id="NF007990">
    <property type="entry name" value="PRK10718.1"/>
    <property type="match status" value="1"/>
</dbReference>
<dbReference type="Pfam" id="PF06572">
    <property type="entry name" value="DUF1131"/>
    <property type="match status" value="1"/>
</dbReference>
<dbReference type="InterPro" id="IPR010938">
    <property type="entry name" value="DUF1131"/>
</dbReference>
<gene>
    <name evidence="1" type="ORF">ARN_07490</name>
</gene>
<organism evidence="1">
    <name type="scientific">Arsenophonus nasoniae</name>
    <name type="common">son-killer infecting Nasonia vitripennis</name>
    <dbReference type="NCBI Taxonomy" id="638"/>
    <lineage>
        <taxon>Bacteria</taxon>
        <taxon>Pseudomonadati</taxon>
        <taxon>Pseudomonadota</taxon>
        <taxon>Gammaproteobacteria</taxon>
        <taxon>Enterobacterales</taxon>
        <taxon>Morganellaceae</taxon>
        <taxon>Arsenophonus</taxon>
    </lineage>
</organism>
<dbReference type="Gene3D" id="2.60.460.10">
    <property type="entry name" value="protein yfey like domain"/>
    <property type="match status" value="1"/>
</dbReference>